<organism evidence="2 3">
    <name type="scientific">Lasiosphaeria miniovina</name>
    <dbReference type="NCBI Taxonomy" id="1954250"/>
    <lineage>
        <taxon>Eukaryota</taxon>
        <taxon>Fungi</taxon>
        <taxon>Dikarya</taxon>
        <taxon>Ascomycota</taxon>
        <taxon>Pezizomycotina</taxon>
        <taxon>Sordariomycetes</taxon>
        <taxon>Sordariomycetidae</taxon>
        <taxon>Sordariales</taxon>
        <taxon>Lasiosphaeriaceae</taxon>
        <taxon>Lasiosphaeria</taxon>
    </lineage>
</organism>
<gene>
    <name evidence="2" type="ORF">B0T26DRAFT_729872</name>
</gene>
<dbReference type="RefSeq" id="XP_060289984.1">
    <property type="nucleotide sequence ID" value="XM_060442986.1"/>
</dbReference>
<feature type="signal peptide" evidence="1">
    <location>
        <begin position="1"/>
        <end position="18"/>
    </location>
</feature>
<evidence type="ECO:0000256" key="1">
    <source>
        <dbReference type="SAM" id="SignalP"/>
    </source>
</evidence>
<keyword evidence="1" id="KW-0732">Signal</keyword>
<accession>A0AA39ZT64</accession>
<name>A0AA39ZT64_9PEZI</name>
<dbReference type="AlphaFoldDB" id="A0AA39ZT64"/>
<protein>
    <recommendedName>
        <fullName evidence="4">Secreted protein</fullName>
    </recommendedName>
</protein>
<evidence type="ECO:0000313" key="3">
    <source>
        <dbReference type="Proteomes" id="UP001172101"/>
    </source>
</evidence>
<dbReference type="EMBL" id="JAUIRO010000008">
    <property type="protein sequence ID" value="KAK0703125.1"/>
    <property type="molecule type" value="Genomic_DNA"/>
</dbReference>
<keyword evidence="3" id="KW-1185">Reference proteome</keyword>
<reference evidence="2" key="1">
    <citation type="submission" date="2023-06" db="EMBL/GenBank/DDBJ databases">
        <title>Genome-scale phylogeny and comparative genomics of the fungal order Sordariales.</title>
        <authorList>
            <consortium name="Lawrence Berkeley National Laboratory"/>
            <person name="Hensen N."/>
            <person name="Bonometti L."/>
            <person name="Westerberg I."/>
            <person name="Brannstrom I.O."/>
            <person name="Guillou S."/>
            <person name="Cros-Aarteil S."/>
            <person name="Calhoun S."/>
            <person name="Haridas S."/>
            <person name="Kuo A."/>
            <person name="Mondo S."/>
            <person name="Pangilinan J."/>
            <person name="Riley R."/>
            <person name="LaButti K."/>
            <person name="Andreopoulos B."/>
            <person name="Lipzen A."/>
            <person name="Chen C."/>
            <person name="Yanf M."/>
            <person name="Daum C."/>
            <person name="Ng V."/>
            <person name="Clum A."/>
            <person name="Steindorff A."/>
            <person name="Ohm R."/>
            <person name="Martin F."/>
            <person name="Silar P."/>
            <person name="Natvig D."/>
            <person name="Lalanne C."/>
            <person name="Gautier V."/>
            <person name="Ament-velasquez S.L."/>
            <person name="Kruys A."/>
            <person name="Hutchinson M.I."/>
            <person name="Powell A.J."/>
            <person name="Barry K."/>
            <person name="Miller A.N."/>
            <person name="Grigoriev I.V."/>
            <person name="Debuchy R."/>
            <person name="Gladieux P."/>
            <person name="Thoren M.H."/>
            <person name="Johannesson H."/>
        </authorList>
    </citation>
    <scope>NUCLEOTIDE SEQUENCE</scope>
    <source>
        <strain evidence="2">SMH2392-1A</strain>
    </source>
</reference>
<feature type="chain" id="PRO_5041416896" description="Secreted protein" evidence="1">
    <location>
        <begin position="19"/>
        <end position="72"/>
    </location>
</feature>
<evidence type="ECO:0008006" key="4">
    <source>
        <dbReference type="Google" id="ProtNLM"/>
    </source>
</evidence>
<evidence type="ECO:0000313" key="2">
    <source>
        <dbReference type="EMBL" id="KAK0703125.1"/>
    </source>
</evidence>
<dbReference type="GeneID" id="85326256"/>
<dbReference type="Proteomes" id="UP001172101">
    <property type="component" value="Unassembled WGS sequence"/>
</dbReference>
<comment type="caution">
    <text evidence="2">The sequence shown here is derived from an EMBL/GenBank/DDBJ whole genome shotgun (WGS) entry which is preliminary data.</text>
</comment>
<sequence>MPPYPSPSLLCLLVRAAADDCQGGGVVCSVVCVLPGAVIWVRCCSCSHFASTSLSLSYDTARPERSCRWLLW</sequence>
<proteinExistence type="predicted"/>